<evidence type="ECO:0000256" key="1">
    <source>
        <dbReference type="SAM" id="MobiDB-lite"/>
    </source>
</evidence>
<feature type="region of interest" description="Disordered" evidence="1">
    <location>
        <begin position="79"/>
        <end position="121"/>
    </location>
</feature>
<evidence type="ECO:0000313" key="3">
    <source>
        <dbReference type="Proteomes" id="UP000593571"/>
    </source>
</evidence>
<protein>
    <submittedName>
        <fullName evidence="2">Uncharacterized protein</fullName>
    </submittedName>
</protein>
<proteinExistence type="predicted"/>
<dbReference type="Proteomes" id="UP000593571">
    <property type="component" value="Unassembled WGS sequence"/>
</dbReference>
<keyword evidence="3" id="KW-1185">Reference proteome</keyword>
<evidence type="ECO:0000313" key="2">
    <source>
        <dbReference type="EMBL" id="KAF6447456.1"/>
    </source>
</evidence>
<gene>
    <name evidence="2" type="ORF">HJG63_011917</name>
</gene>
<organism evidence="2 3">
    <name type="scientific">Rousettus aegyptiacus</name>
    <name type="common">Egyptian fruit bat</name>
    <name type="synonym">Pteropus aegyptiacus</name>
    <dbReference type="NCBI Taxonomy" id="9407"/>
    <lineage>
        <taxon>Eukaryota</taxon>
        <taxon>Metazoa</taxon>
        <taxon>Chordata</taxon>
        <taxon>Craniata</taxon>
        <taxon>Vertebrata</taxon>
        <taxon>Euteleostomi</taxon>
        <taxon>Mammalia</taxon>
        <taxon>Eutheria</taxon>
        <taxon>Laurasiatheria</taxon>
        <taxon>Chiroptera</taxon>
        <taxon>Yinpterochiroptera</taxon>
        <taxon>Pteropodoidea</taxon>
        <taxon>Pteropodidae</taxon>
        <taxon>Rousettinae</taxon>
        <taxon>Rousettus</taxon>
    </lineage>
</organism>
<dbReference type="EMBL" id="JACASE010000007">
    <property type="protein sequence ID" value="KAF6447456.1"/>
    <property type="molecule type" value="Genomic_DNA"/>
</dbReference>
<comment type="caution">
    <text evidence="2">The sequence shown here is derived from an EMBL/GenBank/DDBJ whole genome shotgun (WGS) entry which is preliminary data.</text>
</comment>
<reference evidence="2 3" key="1">
    <citation type="journal article" date="2020" name="Nature">
        <title>Six reference-quality genomes reveal evolution of bat adaptations.</title>
        <authorList>
            <person name="Jebb D."/>
            <person name="Huang Z."/>
            <person name="Pippel M."/>
            <person name="Hughes G.M."/>
            <person name="Lavrichenko K."/>
            <person name="Devanna P."/>
            <person name="Winkler S."/>
            <person name="Jermiin L.S."/>
            <person name="Skirmuntt E.C."/>
            <person name="Katzourakis A."/>
            <person name="Burkitt-Gray L."/>
            <person name="Ray D.A."/>
            <person name="Sullivan K.A.M."/>
            <person name="Roscito J.G."/>
            <person name="Kirilenko B.M."/>
            <person name="Davalos L.M."/>
            <person name="Corthals A.P."/>
            <person name="Power M.L."/>
            <person name="Jones G."/>
            <person name="Ransome R.D."/>
            <person name="Dechmann D.K.N."/>
            <person name="Locatelli A.G."/>
            <person name="Puechmaille S.J."/>
            <person name="Fedrigo O."/>
            <person name="Jarvis E.D."/>
            <person name="Hiller M."/>
            <person name="Vernes S.C."/>
            <person name="Myers E.W."/>
            <person name="Teeling E.C."/>
        </authorList>
    </citation>
    <scope>NUCLEOTIDE SEQUENCE [LARGE SCALE GENOMIC DNA]</scope>
    <source>
        <strain evidence="2">MRouAeg1</strain>
        <tissue evidence="2">Muscle</tissue>
    </source>
</reference>
<dbReference type="AlphaFoldDB" id="A0A7J8FIF5"/>
<sequence>MEGPSVEILASCSTIPRPEQIPAMGRAGPTSPQMPQDQGGHEGPRSGCQGTAGSKGAWPPTPLGPWRLSPWFACAHSLPTPSMHMLPRPALFPPPPRPELEVPKGSSGPESCCWSTAPPHP</sequence>
<feature type="region of interest" description="Disordered" evidence="1">
    <location>
        <begin position="1"/>
        <end position="62"/>
    </location>
</feature>
<name>A0A7J8FIF5_ROUAE</name>
<accession>A0A7J8FIF5</accession>